<protein>
    <submittedName>
        <fullName evidence="2">Uncharacterized protein</fullName>
    </submittedName>
</protein>
<name>A0A7J7LJG9_9MAGN</name>
<comment type="caution">
    <text evidence="2">The sequence shown here is derived from an EMBL/GenBank/DDBJ whole genome shotgun (WGS) entry which is preliminary data.</text>
</comment>
<evidence type="ECO:0000313" key="2">
    <source>
        <dbReference type="EMBL" id="KAF6142777.1"/>
    </source>
</evidence>
<feature type="compositionally biased region" description="Polar residues" evidence="1">
    <location>
        <begin position="33"/>
        <end position="50"/>
    </location>
</feature>
<sequence>MDIDDTQFPQSGVDYTWEGDVIPSDDVHISPVSYPTSGSTPHTPISQVGSAKSKEKRSATAVQQLEPMELVQYLISAFTAQGASSTFTSNDNTTSKVLKIF</sequence>
<accession>A0A7J7LJG9</accession>
<feature type="region of interest" description="Disordered" evidence="1">
    <location>
        <begin position="31"/>
        <end position="56"/>
    </location>
</feature>
<proteinExistence type="predicted"/>
<organism evidence="2 3">
    <name type="scientific">Kingdonia uniflora</name>
    <dbReference type="NCBI Taxonomy" id="39325"/>
    <lineage>
        <taxon>Eukaryota</taxon>
        <taxon>Viridiplantae</taxon>
        <taxon>Streptophyta</taxon>
        <taxon>Embryophyta</taxon>
        <taxon>Tracheophyta</taxon>
        <taxon>Spermatophyta</taxon>
        <taxon>Magnoliopsida</taxon>
        <taxon>Ranunculales</taxon>
        <taxon>Circaeasteraceae</taxon>
        <taxon>Kingdonia</taxon>
    </lineage>
</organism>
<evidence type="ECO:0000256" key="1">
    <source>
        <dbReference type="SAM" id="MobiDB-lite"/>
    </source>
</evidence>
<dbReference type="Proteomes" id="UP000541444">
    <property type="component" value="Unassembled WGS sequence"/>
</dbReference>
<dbReference type="EMBL" id="JACGCM010002241">
    <property type="protein sequence ID" value="KAF6142777.1"/>
    <property type="molecule type" value="Genomic_DNA"/>
</dbReference>
<feature type="non-terminal residue" evidence="2">
    <location>
        <position position="101"/>
    </location>
</feature>
<keyword evidence="3" id="KW-1185">Reference proteome</keyword>
<reference evidence="2 3" key="1">
    <citation type="journal article" date="2020" name="IScience">
        <title>Genome Sequencing of the Endangered Kingdonia uniflora (Circaeasteraceae, Ranunculales) Reveals Potential Mechanisms of Evolutionary Specialization.</title>
        <authorList>
            <person name="Sun Y."/>
            <person name="Deng T."/>
            <person name="Zhang A."/>
            <person name="Moore M.J."/>
            <person name="Landis J.B."/>
            <person name="Lin N."/>
            <person name="Zhang H."/>
            <person name="Zhang X."/>
            <person name="Huang J."/>
            <person name="Zhang X."/>
            <person name="Sun H."/>
            <person name="Wang H."/>
        </authorList>
    </citation>
    <scope>NUCLEOTIDE SEQUENCE [LARGE SCALE GENOMIC DNA]</scope>
    <source>
        <strain evidence="2">TB1705</strain>
        <tissue evidence="2">Leaf</tissue>
    </source>
</reference>
<evidence type="ECO:0000313" key="3">
    <source>
        <dbReference type="Proteomes" id="UP000541444"/>
    </source>
</evidence>
<dbReference type="AlphaFoldDB" id="A0A7J7LJG9"/>
<gene>
    <name evidence="2" type="ORF">GIB67_023259</name>
</gene>